<name>A0A9Q0ASE1_9PEZI</name>
<feature type="domain" description="Aerobactin siderophore biosynthesis IucA/IucC-like C-terminal" evidence="2">
    <location>
        <begin position="391"/>
        <end position="548"/>
    </location>
</feature>
<dbReference type="Pfam" id="PF04183">
    <property type="entry name" value="IucA_IucC"/>
    <property type="match status" value="1"/>
</dbReference>
<evidence type="ECO:0000313" key="3">
    <source>
        <dbReference type="EMBL" id="KAI1875339.1"/>
    </source>
</evidence>
<dbReference type="PANTHER" id="PTHR34384:SF5">
    <property type="entry name" value="L-2,3-DIAMINOPROPANOATE--CITRATE LIGASE"/>
    <property type="match status" value="1"/>
</dbReference>
<evidence type="ECO:0008006" key="5">
    <source>
        <dbReference type="Google" id="ProtNLM"/>
    </source>
</evidence>
<evidence type="ECO:0000259" key="1">
    <source>
        <dbReference type="Pfam" id="PF04183"/>
    </source>
</evidence>
<protein>
    <recommendedName>
        <fullName evidence="5">IucC family-domain-containing protein</fullName>
    </recommendedName>
</protein>
<gene>
    <name evidence="3" type="ORF">JX265_004397</name>
</gene>
<proteinExistence type="predicted"/>
<dbReference type="InterPro" id="IPR007310">
    <property type="entry name" value="Aerobactin_biosyn_IucA/IucC_N"/>
</dbReference>
<dbReference type="PANTHER" id="PTHR34384">
    <property type="entry name" value="L-2,3-DIAMINOPROPANOATE--CITRATE LIGASE"/>
    <property type="match status" value="1"/>
</dbReference>
<evidence type="ECO:0000259" key="2">
    <source>
        <dbReference type="Pfam" id="PF06276"/>
    </source>
</evidence>
<dbReference type="EMBL" id="JAFIMR010000008">
    <property type="protein sequence ID" value="KAI1875339.1"/>
    <property type="molecule type" value="Genomic_DNA"/>
</dbReference>
<dbReference type="GO" id="GO:0019290">
    <property type="term" value="P:siderophore biosynthetic process"/>
    <property type="evidence" value="ECO:0007669"/>
    <property type="project" value="InterPro"/>
</dbReference>
<dbReference type="Gene3D" id="1.10.510.40">
    <property type="match status" value="1"/>
</dbReference>
<organism evidence="3 4">
    <name type="scientific">Neoarthrinium moseri</name>
    <dbReference type="NCBI Taxonomy" id="1658444"/>
    <lineage>
        <taxon>Eukaryota</taxon>
        <taxon>Fungi</taxon>
        <taxon>Dikarya</taxon>
        <taxon>Ascomycota</taxon>
        <taxon>Pezizomycotina</taxon>
        <taxon>Sordariomycetes</taxon>
        <taxon>Xylariomycetidae</taxon>
        <taxon>Amphisphaeriales</taxon>
        <taxon>Apiosporaceae</taxon>
        <taxon>Neoarthrinium</taxon>
    </lineage>
</organism>
<dbReference type="AlphaFoldDB" id="A0A9Q0ASE1"/>
<evidence type="ECO:0000313" key="4">
    <source>
        <dbReference type="Proteomes" id="UP000829685"/>
    </source>
</evidence>
<accession>A0A9Q0ASE1</accession>
<sequence>MILTERDKALFETTKRLLAQVVNEGLCDATVEICHLGETRQLCLHPRSGSEDASLVRVTLKPGIVLATNDNHVISIVRPEYLQPPIIARNKDLYDRDPEVILECMKSWFILDISENIIKEIGRELRNCADNQEKWLQIARSSPKVLTLNDPSVSWEKTLIYGHPSHPYHRLCYAQPPLKPVHPEDITSMLTPTLAFISVPRKDLCVTGPFVQTLQPLLRRLEIPETSSDRVVVPCLVQQLPSINHRFMDVDVLRMVNDCADAQVSLRTLTLRPELNFGYHMKLSLACQITSALRTITPWTTQGGHMVTEILEKFLPDDLWVFREVAAVTGSQSDFDAAKHLSCILRDSLESRAEANGERLVVAAALAQTPYSIDVTYAELLFGLNSLSQKQEWFRNYIKCLFELVLPPLVKYGIGLEAHGQNIVARICQQTNRVKGFAVRDFGGIRLHVPTLERFSVDFSSLPPGGAILTHDMHKVWSKVHHSLLQNHVGLLLTALGLERATGWGITLETLEQVLDPDGDIHGKYLYEYFTQDTMPFKCFLRMRMEGKYRDYIERQVPNVLLTDSPRWESAIAAYQSSLQYT</sequence>
<reference evidence="3" key="1">
    <citation type="submission" date="2021-03" db="EMBL/GenBank/DDBJ databases">
        <title>Revisited historic fungal species revealed as producer of novel bioactive compounds through whole genome sequencing and comparative genomics.</title>
        <authorList>
            <person name="Vignolle G.A."/>
            <person name="Hochenegger N."/>
            <person name="Mach R.L."/>
            <person name="Mach-Aigner A.R."/>
            <person name="Javad Rahimi M."/>
            <person name="Salim K.A."/>
            <person name="Chan C.M."/>
            <person name="Lim L.B.L."/>
            <person name="Cai F."/>
            <person name="Druzhinina I.S."/>
            <person name="U'Ren J.M."/>
            <person name="Derntl C."/>
        </authorList>
    </citation>
    <scope>NUCLEOTIDE SEQUENCE</scope>
    <source>
        <strain evidence="3">TUCIM 5799</strain>
    </source>
</reference>
<dbReference type="GO" id="GO:0016881">
    <property type="term" value="F:acid-amino acid ligase activity"/>
    <property type="evidence" value="ECO:0007669"/>
    <property type="project" value="UniProtKB-ARBA"/>
</dbReference>
<dbReference type="Pfam" id="PF06276">
    <property type="entry name" value="FhuF"/>
    <property type="match status" value="1"/>
</dbReference>
<dbReference type="Proteomes" id="UP000829685">
    <property type="component" value="Unassembled WGS sequence"/>
</dbReference>
<dbReference type="InterPro" id="IPR037455">
    <property type="entry name" value="LucA/IucC-like"/>
</dbReference>
<keyword evidence="4" id="KW-1185">Reference proteome</keyword>
<feature type="domain" description="Aerobactin siderophore biosynthesis IucA/IucC N-terminal" evidence="1">
    <location>
        <begin position="256"/>
        <end position="368"/>
    </location>
</feature>
<dbReference type="InterPro" id="IPR022770">
    <property type="entry name" value="IucA/IucC-like_C"/>
</dbReference>
<comment type="caution">
    <text evidence="3">The sequence shown here is derived from an EMBL/GenBank/DDBJ whole genome shotgun (WGS) entry which is preliminary data.</text>
</comment>